<dbReference type="RefSeq" id="WP_144357203.1">
    <property type="nucleotide sequence ID" value="NZ_VMNH01000003.1"/>
</dbReference>
<feature type="domain" description="Sulfatase-modifying factor enzyme-like" evidence="1">
    <location>
        <begin position="169"/>
        <end position="312"/>
    </location>
</feature>
<name>A0A557SLR2_9GAMM</name>
<dbReference type="Pfam" id="PF03781">
    <property type="entry name" value="FGE-sulfatase"/>
    <property type="match status" value="2"/>
</dbReference>
<evidence type="ECO:0000313" key="3">
    <source>
        <dbReference type="Proteomes" id="UP000316649"/>
    </source>
</evidence>
<dbReference type="Proteomes" id="UP000316649">
    <property type="component" value="Unassembled WGS sequence"/>
</dbReference>
<organism evidence="2 3">
    <name type="scientific">Sedimenticola selenatireducens</name>
    <dbReference type="NCBI Taxonomy" id="191960"/>
    <lineage>
        <taxon>Bacteria</taxon>
        <taxon>Pseudomonadati</taxon>
        <taxon>Pseudomonadota</taxon>
        <taxon>Gammaproteobacteria</taxon>
        <taxon>Chromatiales</taxon>
        <taxon>Sedimenticolaceae</taxon>
        <taxon>Sedimenticola</taxon>
    </lineage>
</organism>
<dbReference type="SUPFAM" id="SSF56436">
    <property type="entry name" value="C-type lectin-like"/>
    <property type="match status" value="1"/>
</dbReference>
<evidence type="ECO:0000313" key="2">
    <source>
        <dbReference type="EMBL" id="TVO78358.1"/>
    </source>
</evidence>
<comment type="caution">
    <text evidence="2">The sequence shown here is derived from an EMBL/GenBank/DDBJ whole genome shotgun (WGS) entry which is preliminary data.</text>
</comment>
<dbReference type="InterPro" id="IPR051043">
    <property type="entry name" value="Sulfatase_Mod_Factor_Kinase"/>
</dbReference>
<sequence length="394" mass="45071">MQATHPLGQLNTLQQMMTDLIEPLDESICRKSYHPDLAPLLWYYGRAAFIETYLVRGMVQGDTDLTDRVSEIFTPGALPAETQWDRLPPKQHLLNWALELHEENLMQLANRVRLPSHELLVEDRLIHLINQARAALYEQMLQVLVEYRIILHEPYHAARPLFAKQPESHHIGISQGHYRIGAKQDPAALDNEQPAQMVKLSNFRIDPNPVDNGTFLAFMEADGYAQRQLWSEAGWHWRKTTEGHPHHWRQDDQNSWYGISLNGPADLLPDDPVMGLSQHEAQAYANWVASLGGELSGAVLQHEYQWEVAMRTQALKPNGRVWEWCANLFQPYSEFSADPEPVGSEQAFALGHHVLRGGCLHTQPPIRRITFRHHANADNPRLFCGARLVYPPKD</sequence>
<dbReference type="Gene3D" id="3.90.1580.10">
    <property type="entry name" value="paralog of FGE (formylglycine-generating enzyme)"/>
    <property type="match status" value="2"/>
</dbReference>
<dbReference type="InterPro" id="IPR042095">
    <property type="entry name" value="SUMF_sf"/>
</dbReference>
<evidence type="ECO:0000259" key="1">
    <source>
        <dbReference type="Pfam" id="PF03781"/>
    </source>
</evidence>
<dbReference type="InterPro" id="IPR005532">
    <property type="entry name" value="SUMF_dom"/>
</dbReference>
<accession>A0A557SLR2</accession>
<keyword evidence="3" id="KW-1185">Reference proteome</keyword>
<dbReference type="InterPro" id="IPR016187">
    <property type="entry name" value="CTDL_fold"/>
</dbReference>
<dbReference type="PANTHER" id="PTHR23150">
    <property type="entry name" value="SULFATASE MODIFYING FACTOR 1, 2"/>
    <property type="match status" value="1"/>
</dbReference>
<reference evidence="2 3" key="1">
    <citation type="submission" date="2019-07" db="EMBL/GenBank/DDBJ databases">
        <title>The pathways for chlorine oxyanion respiration interact through the shared metabolite chlorate.</title>
        <authorList>
            <person name="Barnum T.P."/>
            <person name="Cheng Y."/>
            <person name="Hill K.A."/>
            <person name="Lucas L.N."/>
            <person name="Carlson H.K."/>
            <person name="Coates J.D."/>
        </authorList>
    </citation>
    <scope>NUCLEOTIDE SEQUENCE [LARGE SCALE GENOMIC DNA]</scope>
    <source>
        <strain evidence="2 3">BK-1</strain>
    </source>
</reference>
<gene>
    <name evidence="2" type="ORF">FHP88_01430</name>
</gene>
<feature type="domain" description="Sulfatase-modifying factor enzyme-like" evidence="1">
    <location>
        <begin position="319"/>
        <end position="389"/>
    </location>
</feature>
<protein>
    <submittedName>
        <fullName evidence="2">SUMF1/EgtB/PvdOfamily nonheme iron enzyme</fullName>
    </submittedName>
</protein>
<dbReference type="EMBL" id="VMNH01000003">
    <property type="protein sequence ID" value="TVO78358.1"/>
    <property type="molecule type" value="Genomic_DNA"/>
</dbReference>
<dbReference type="PANTHER" id="PTHR23150:SF36">
    <property type="entry name" value="HERCYNINE OXYGENASE"/>
    <property type="match status" value="1"/>
</dbReference>
<dbReference type="OrthoDB" id="9768004at2"/>
<dbReference type="AlphaFoldDB" id="A0A557SLR2"/>
<proteinExistence type="predicted"/>